<accession>A0A851GDM5</accession>
<evidence type="ECO:0000313" key="2">
    <source>
        <dbReference type="EMBL" id="NWK55653.1"/>
    </source>
</evidence>
<dbReference type="GO" id="GO:0008270">
    <property type="term" value="F:zinc ion binding"/>
    <property type="evidence" value="ECO:0007669"/>
    <property type="project" value="InterPro"/>
</dbReference>
<feature type="domain" description="Zinc finger CHC2-type" evidence="1">
    <location>
        <begin position="28"/>
        <end position="97"/>
    </location>
</feature>
<sequence length="356" mass="40604">MNIHIEALKEHLPTYLERRLPDRIKNRHSRGIQFQCPFHGEDKHPSCCANNAKGTWLWHCFTCHKNGSIFDLHGHLEGIAPMSQKSIQGVANQVGYDLPDLAPLTTPEKLEVIAQKRKSEVIFRRRNLATQKQTSINAALRSCRDSLFARYLSPQWRYNLWDNSPITLHDPLVSPFEFVRNLFEPDDIIWMGAPFDSGRSKHKSHFKPSSEWLKLEILPPRIAAGVFSPNCISRSLENVAKQKFIVIESDELIGHKPTTELERLKNKEMSCALIIYMRDILGFNLRAVIDTSHRSLHGWFDRPGAGEMEALTQLAQGLGIDTSVLTKADSLPLRLPGAIHEKTNQRATLLWLNLKK</sequence>
<dbReference type="SUPFAM" id="SSF57783">
    <property type="entry name" value="Zinc beta-ribbon"/>
    <property type="match status" value="1"/>
</dbReference>
<dbReference type="Pfam" id="PF01807">
    <property type="entry name" value="Zn_ribbon_DnaG"/>
    <property type="match status" value="1"/>
</dbReference>
<dbReference type="Proteomes" id="UP000557872">
    <property type="component" value="Unassembled WGS sequence"/>
</dbReference>
<dbReference type="GO" id="GO:0003677">
    <property type="term" value="F:DNA binding"/>
    <property type="evidence" value="ECO:0007669"/>
    <property type="project" value="InterPro"/>
</dbReference>
<gene>
    <name evidence="2" type="ORF">HW115_08520</name>
</gene>
<dbReference type="RefSeq" id="WP_178932200.1">
    <property type="nucleotide sequence ID" value="NZ_JACBAZ010000003.1"/>
</dbReference>
<dbReference type="GO" id="GO:0003899">
    <property type="term" value="F:DNA-directed RNA polymerase activity"/>
    <property type="evidence" value="ECO:0007669"/>
    <property type="project" value="InterPro"/>
</dbReference>
<protein>
    <recommendedName>
        <fullName evidence="1">Zinc finger CHC2-type domain-containing protein</fullName>
    </recommendedName>
</protein>
<name>A0A851GDM5_9BACT</name>
<dbReference type="Gene3D" id="3.90.580.10">
    <property type="entry name" value="Zinc finger, CHC2-type domain"/>
    <property type="match status" value="1"/>
</dbReference>
<reference evidence="2 3" key="1">
    <citation type="submission" date="2020-07" db="EMBL/GenBank/DDBJ databases">
        <title>Roseicoccus Jingziensis gen. nov., sp. nov., isolated from coastal seawater.</title>
        <authorList>
            <person name="Feng X."/>
        </authorList>
    </citation>
    <scope>NUCLEOTIDE SEQUENCE [LARGE SCALE GENOMIC DNA]</scope>
    <source>
        <strain evidence="2 3">N1E253</strain>
    </source>
</reference>
<dbReference type="InterPro" id="IPR036977">
    <property type="entry name" value="DNA_primase_Znf_CHC2"/>
</dbReference>
<comment type="caution">
    <text evidence="2">The sequence shown here is derived from an EMBL/GenBank/DDBJ whole genome shotgun (WGS) entry which is preliminary data.</text>
</comment>
<keyword evidence="3" id="KW-1185">Reference proteome</keyword>
<dbReference type="InterPro" id="IPR002694">
    <property type="entry name" value="Znf_CHC2"/>
</dbReference>
<organism evidence="2 3">
    <name type="scientific">Oceaniferula marina</name>
    <dbReference type="NCBI Taxonomy" id="2748318"/>
    <lineage>
        <taxon>Bacteria</taxon>
        <taxon>Pseudomonadati</taxon>
        <taxon>Verrucomicrobiota</taxon>
        <taxon>Verrucomicrobiia</taxon>
        <taxon>Verrucomicrobiales</taxon>
        <taxon>Verrucomicrobiaceae</taxon>
        <taxon>Oceaniferula</taxon>
    </lineage>
</organism>
<dbReference type="EMBL" id="JACBAZ010000003">
    <property type="protein sequence ID" value="NWK55653.1"/>
    <property type="molecule type" value="Genomic_DNA"/>
</dbReference>
<evidence type="ECO:0000259" key="1">
    <source>
        <dbReference type="Pfam" id="PF01807"/>
    </source>
</evidence>
<dbReference type="GO" id="GO:0006260">
    <property type="term" value="P:DNA replication"/>
    <property type="evidence" value="ECO:0007669"/>
    <property type="project" value="InterPro"/>
</dbReference>
<dbReference type="AlphaFoldDB" id="A0A851GDM5"/>
<evidence type="ECO:0000313" key="3">
    <source>
        <dbReference type="Proteomes" id="UP000557872"/>
    </source>
</evidence>
<proteinExistence type="predicted"/>